<accession>A0A7D3XW75</accession>
<dbReference type="InterPro" id="IPR006151">
    <property type="entry name" value="Shikm_DH/Glu-tRNA_Rdtase"/>
</dbReference>
<sequence length="307" mass="34360">MLLIQIVPKSTIGLFLVNVNLKLVWHFFQVDISVYKKWLPLCKQTIIAMNRVVLIGAGNLATSLAYALKIHGCSVVQVYSRTMKSAKALADKVDAKAIDSFGNIVTDASYYFVALPDDAILQVAEKLPKLNGIVAHTSGSTPMSVLNRVQAPGFGVFYPFQTFSREKVIPFNNIPICLEASDEETYTKLELLAQKISDIVEPMNSEQRRWLHLTGVFACNFTNHMLSLAYSITAMHNIDFNIVKPLVLETISKAFEGNPADYQTGPAIRYDSVTLRRHAEMLKEFGLDELYNQLSLSIQKLAQNRKL</sequence>
<dbReference type="InterPro" id="IPR036291">
    <property type="entry name" value="NAD(P)-bd_dom_sf"/>
</dbReference>
<dbReference type="Pfam" id="PF10728">
    <property type="entry name" value="DUF2520"/>
    <property type="match status" value="1"/>
</dbReference>
<dbReference type="AlphaFoldDB" id="A0A7D3XW75"/>
<evidence type="ECO:0000313" key="5">
    <source>
        <dbReference type="Proteomes" id="UP000500961"/>
    </source>
</evidence>
<evidence type="ECO:0000313" key="4">
    <source>
        <dbReference type="EMBL" id="QKG80448.1"/>
    </source>
</evidence>
<dbReference type="KEGG" id="ttz:FHG85_09280"/>
<gene>
    <name evidence="4" type="ORF">FHG85_09280</name>
</gene>
<proteinExistence type="predicted"/>
<dbReference type="PANTHER" id="PTHR40459:SF1">
    <property type="entry name" value="CONSERVED HYPOTHETICAL ALANINE AND LEUCINE RICH PROTEIN"/>
    <property type="match status" value="1"/>
</dbReference>
<dbReference type="InterPro" id="IPR008927">
    <property type="entry name" value="6-PGluconate_DH-like_C_sf"/>
</dbReference>
<feature type="domain" description="DUF2520" evidence="3">
    <location>
        <begin position="174"/>
        <end position="297"/>
    </location>
</feature>
<feature type="domain" description="Quinate/shikimate 5-dehydrogenase/glutamyl-tRNA reductase" evidence="2">
    <location>
        <begin position="47"/>
        <end position="97"/>
    </location>
</feature>
<keyword evidence="5" id="KW-1185">Reference proteome</keyword>
<name>A0A7D3XW75_9BACT</name>
<keyword evidence="1" id="KW-0521">NADP</keyword>
<dbReference type="Pfam" id="PF01488">
    <property type="entry name" value="Shikimate_DH"/>
    <property type="match status" value="1"/>
</dbReference>
<dbReference type="Gene3D" id="1.10.1040.20">
    <property type="entry name" value="ProC-like, C-terminal domain"/>
    <property type="match status" value="1"/>
</dbReference>
<dbReference type="InterPro" id="IPR018931">
    <property type="entry name" value="DUF2520"/>
</dbReference>
<dbReference type="SUPFAM" id="SSF48179">
    <property type="entry name" value="6-phosphogluconate dehydrogenase C-terminal domain-like"/>
    <property type="match status" value="1"/>
</dbReference>
<organism evidence="4 5">
    <name type="scientific">Tenuifilum thalassicum</name>
    <dbReference type="NCBI Taxonomy" id="2590900"/>
    <lineage>
        <taxon>Bacteria</taxon>
        <taxon>Pseudomonadati</taxon>
        <taxon>Bacteroidota</taxon>
        <taxon>Bacteroidia</taxon>
        <taxon>Bacteroidales</taxon>
        <taxon>Tenuifilaceae</taxon>
        <taxon>Tenuifilum</taxon>
    </lineage>
</organism>
<reference evidence="4 5" key="1">
    <citation type="submission" date="2019-07" db="EMBL/GenBank/DDBJ databases">
        <title>Thalassofilum flectens gen. nov., sp. nov., a novel moderate thermophilic anaerobe from a shallow sea hot spring in Kunashir Island (Russia), representing a new family in the order Bacteroidales, and proposal of Thalassofilacea fam. nov.</title>
        <authorList>
            <person name="Kochetkova T.V."/>
            <person name="Podosokorskaya O.A."/>
            <person name="Novikov A."/>
            <person name="Elcheninov A.G."/>
            <person name="Toshchakov S.V."/>
            <person name="Kublanov I.V."/>
        </authorList>
    </citation>
    <scope>NUCLEOTIDE SEQUENCE [LARGE SCALE GENOMIC DNA]</scope>
    <source>
        <strain evidence="4 5">38-H</strain>
    </source>
</reference>
<dbReference type="InterPro" id="IPR037108">
    <property type="entry name" value="TM1727-like_C_sf"/>
</dbReference>
<evidence type="ECO:0000259" key="2">
    <source>
        <dbReference type="Pfam" id="PF01488"/>
    </source>
</evidence>
<dbReference type="SUPFAM" id="SSF51735">
    <property type="entry name" value="NAD(P)-binding Rossmann-fold domains"/>
    <property type="match status" value="1"/>
</dbReference>
<dbReference type="Gene3D" id="3.40.50.720">
    <property type="entry name" value="NAD(P)-binding Rossmann-like Domain"/>
    <property type="match status" value="1"/>
</dbReference>
<dbReference type="Proteomes" id="UP000500961">
    <property type="component" value="Chromosome"/>
</dbReference>
<dbReference type="EMBL" id="CP041345">
    <property type="protein sequence ID" value="QKG80448.1"/>
    <property type="molecule type" value="Genomic_DNA"/>
</dbReference>
<protein>
    <submittedName>
        <fullName evidence="4">DUF2520 domain-containing protein</fullName>
    </submittedName>
</protein>
<evidence type="ECO:0000256" key="1">
    <source>
        <dbReference type="ARBA" id="ARBA00022857"/>
    </source>
</evidence>
<dbReference type="PANTHER" id="PTHR40459">
    <property type="entry name" value="CONSERVED HYPOTHETICAL ALANINE AND LEUCINE RICH PROTEIN"/>
    <property type="match status" value="1"/>
</dbReference>
<evidence type="ECO:0000259" key="3">
    <source>
        <dbReference type="Pfam" id="PF10728"/>
    </source>
</evidence>